<evidence type="ECO:0000313" key="2">
    <source>
        <dbReference type="EMBL" id="RNA00006.1"/>
    </source>
</evidence>
<evidence type="ECO:0000313" key="3">
    <source>
        <dbReference type="Proteomes" id="UP000276133"/>
    </source>
</evidence>
<organism evidence="2 3">
    <name type="scientific">Brachionus plicatilis</name>
    <name type="common">Marine rotifer</name>
    <name type="synonym">Brachionus muelleri</name>
    <dbReference type="NCBI Taxonomy" id="10195"/>
    <lineage>
        <taxon>Eukaryota</taxon>
        <taxon>Metazoa</taxon>
        <taxon>Spiralia</taxon>
        <taxon>Gnathifera</taxon>
        <taxon>Rotifera</taxon>
        <taxon>Eurotatoria</taxon>
        <taxon>Monogononta</taxon>
        <taxon>Pseudotrocha</taxon>
        <taxon>Ploima</taxon>
        <taxon>Brachionidae</taxon>
        <taxon>Brachionus</taxon>
    </lineage>
</organism>
<gene>
    <name evidence="2" type="ORF">BpHYR1_040296</name>
</gene>
<reference evidence="2 3" key="1">
    <citation type="journal article" date="2018" name="Sci. Rep.">
        <title>Genomic signatures of local adaptation to the degree of environmental predictability in rotifers.</title>
        <authorList>
            <person name="Franch-Gras L."/>
            <person name="Hahn C."/>
            <person name="Garcia-Roger E.M."/>
            <person name="Carmona M.J."/>
            <person name="Serra M."/>
            <person name="Gomez A."/>
        </authorList>
    </citation>
    <scope>NUCLEOTIDE SEQUENCE [LARGE SCALE GENOMIC DNA]</scope>
    <source>
        <strain evidence="2">HYR1</strain>
    </source>
</reference>
<dbReference type="PANTHER" id="PTHR47266">
    <property type="entry name" value="ENDONUCLEASE-RELATED"/>
    <property type="match status" value="1"/>
</dbReference>
<dbReference type="AlphaFoldDB" id="A0A3M7PLJ4"/>
<dbReference type="InterPro" id="IPR041588">
    <property type="entry name" value="Integrase_H2C2"/>
</dbReference>
<proteinExistence type="predicted"/>
<accession>A0A3M7PLJ4</accession>
<keyword evidence="3" id="KW-1185">Reference proteome</keyword>
<dbReference type="Gene3D" id="1.10.340.70">
    <property type="match status" value="1"/>
</dbReference>
<feature type="domain" description="Integrase zinc-binding" evidence="1">
    <location>
        <begin position="42"/>
        <end position="90"/>
    </location>
</feature>
<dbReference type="Proteomes" id="UP000276133">
    <property type="component" value="Unassembled WGS sequence"/>
</dbReference>
<dbReference type="InterPro" id="IPR052160">
    <property type="entry name" value="Gypsy_RT_Integrase-like"/>
</dbReference>
<name>A0A3M7PLJ4_BRAPC</name>
<dbReference type="EMBL" id="REGN01009963">
    <property type="protein sequence ID" value="RNA00006.1"/>
    <property type="molecule type" value="Genomic_DNA"/>
</dbReference>
<evidence type="ECO:0000259" key="1">
    <source>
        <dbReference type="Pfam" id="PF17921"/>
    </source>
</evidence>
<protein>
    <submittedName>
        <fullName evidence="2">Gag-pol fusion</fullName>
    </submittedName>
</protein>
<comment type="caution">
    <text evidence="2">The sequence shown here is derived from an EMBL/GenBank/DDBJ whole genome shotgun (WGS) entry which is preliminary data.</text>
</comment>
<sequence length="201" mass="23149">MNKLPSGLPRKQLRDWQISTPTNQYHRNTKGEVVYVTKLEVIENLIRDAHLLGNFLAETTYNRLKKDHYWLKMWDDVIKFVNKCEPCKRNHLAIPKEHCAKATAIQGIFDRIGIDLFFGLPVTAEGYAGIFVIIEYLPKHASAETIKNRTKALGNIGKGRKKQMKAQNKAHTIQTETLPLGTNVWIKIMSLHDKLHPNLRR</sequence>
<dbReference type="Pfam" id="PF17921">
    <property type="entry name" value="Integrase_H2C2"/>
    <property type="match status" value="1"/>
</dbReference>